<dbReference type="AlphaFoldDB" id="A0A5D2TNP2"/>
<dbReference type="Proteomes" id="UP000323597">
    <property type="component" value="Chromosome D09"/>
</dbReference>
<protein>
    <submittedName>
        <fullName evidence="1">Uncharacterized protein</fullName>
    </submittedName>
</protein>
<organism evidence="1 2">
    <name type="scientific">Gossypium mustelinum</name>
    <name type="common">Cotton</name>
    <name type="synonym">Gossypium caicoense</name>
    <dbReference type="NCBI Taxonomy" id="34275"/>
    <lineage>
        <taxon>Eukaryota</taxon>
        <taxon>Viridiplantae</taxon>
        <taxon>Streptophyta</taxon>
        <taxon>Embryophyta</taxon>
        <taxon>Tracheophyta</taxon>
        <taxon>Spermatophyta</taxon>
        <taxon>Magnoliopsida</taxon>
        <taxon>eudicotyledons</taxon>
        <taxon>Gunneridae</taxon>
        <taxon>Pentapetalae</taxon>
        <taxon>rosids</taxon>
        <taxon>malvids</taxon>
        <taxon>Malvales</taxon>
        <taxon>Malvaceae</taxon>
        <taxon>Malvoideae</taxon>
        <taxon>Gossypium</taxon>
    </lineage>
</organism>
<reference evidence="1 2" key="1">
    <citation type="submission" date="2019-07" db="EMBL/GenBank/DDBJ databases">
        <title>WGS assembly of Gossypium mustelinum.</title>
        <authorList>
            <person name="Chen Z.J."/>
            <person name="Sreedasyam A."/>
            <person name="Ando A."/>
            <person name="Song Q."/>
            <person name="De L."/>
            <person name="Hulse-Kemp A."/>
            <person name="Ding M."/>
            <person name="Ye W."/>
            <person name="Kirkbride R."/>
            <person name="Jenkins J."/>
            <person name="Plott C."/>
            <person name="Lovell J."/>
            <person name="Lin Y.-M."/>
            <person name="Vaughn R."/>
            <person name="Liu B."/>
            <person name="Li W."/>
            <person name="Simpson S."/>
            <person name="Scheffler B."/>
            <person name="Saski C."/>
            <person name="Grover C."/>
            <person name="Hu G."/>
            <person name="Conover J."/>
            <person name="Carlson J."/>
            <person name="Shu S."/>
            <person name="Boston L."/>
            <person name="Williams M."/>
            <person name="Peterson D."/>
            <person name="Mcgee K."/>
            <person name="Jones D."/>
            <person name="Wendel J."/>
            <person name="Stelly D."/>
            <person name="Grimwood J."/>
            <person name="Schmutz J."/>
        </authorList>
    </citation>
    <scope>NUCLEOTIDE SEQUENCE [LARGE SCALE GENOMIC DNA]</scope>
    <source>
        <strain evidence="1">1408120.09</strain>
    </source>
</reference>
<evidence type="ECO:0000313" key="2">
    <source>
        <dbReference type="Proteomes" id="UP000323597"/>
    </source>
</evidence>
<name>A0A5D2TNP2_GOSMU</name>
<dbReference type="EMBL" id="CM017657">
    <property type="protein sequence ID" value="TYI66720.1"/>
    <property type="molecule type" value="Genomic_DNA"/>
</dbReference>
<evidence type="ECO:0000313" key="1">
    <source>
        <dbReference type="EMBL" id="TYI66720.1"/>
    </source>
</evidence>
<sequence length="65" mass="7300">MCFDPMLFFIYFHRGENLYELVEIRQMGKLGKASLRCEPPCGSGVASLIGFLWVAAFMAKGKIPL</sequence>
<keyword evidence="2" id="KW-1185">Reference proteome</keyword>
<gene>
    <name evidence="1" type="ORF">E1A91_D09G245000v1</name>
</gene>
<proteinExistence type="predicted"/>
<accession>A0A5D2TNP2</accession>